<dbReference type="GO" id="GO:0005789">
    <property type="term" value="C:endoplasmic reticulum membrane"/>
    <property type="evidence" value="ECO:0007669"/>
    <property type="project" value="UniProtKB-SubCell"/>
</dbReference>
<evidence type="ECO:0000313" key="12">
    <source>
        <dbReference type="EMBL" id="KAL3501587.1"/>
    </source>
</evidence>
<dbReference type="AlphaFoldDB" id="A0ABD2Y6S7"/>
<evidence type="ECO:0000256" key="5">
    <source>
        <dbReference type="ARBA" id="ARBA00022786"/>
    </source>
</evidence>
<evidence type="ECO:0000256" key="9">
    <source>
        <dbReference type="ARBA" id="ARBA00023438"/>
    </source>
</evidence>
<sequence length="241" mass="27857">MDPTMVKAQLQDVEKQEKINGLNYKRWSMKIFYQLTITKVAYVLSEAYPQDEREQSNEEISANQKSGLKMTMSPKTVDESDEEAAGDGYYAAKADEAARESRLTKQDHYEEMRRKNDKEREAQELKLFEEAKARKAEEEVAALEFEKWKGEFSVDAEGTTENEVQDGGLDLLSGFVDYIKNHKCIPLEDLVAEFKLRTQDCINRITSLEDMGRLSRVMDDRGKYIYIYISQEEMNAVVDNI</sequence>
<protein>
    <recommendedName>
        <fullName evidence="3">DDRGK domain-containing protein 1</fullName>
    </recommendedName>
</protein>
<keyword evidence="6" id="KW-0256">Endoplasmic reticulum</keyword>
<name>A0ABD2Y6S7_9GENT</name>
<dbReference type="SUPFAM" id="SSF46785">
    <property type="entry name" value="Winged helix' DNA-binding domain"/>
    <property type="match status" value="1"/>
</dbReference>
<dbReference type="InterPro" id="IPR036388">
    <property type="entry name" value="WH-like_DNA-bd_sf"/>
</dbReference>
<organism evidence="12 13">
    <name type="scientific">Cinchona calisaya</name>
    <dbReference type="NCBI Taxonomy" id="153742"/>
    <lineage>
        <taxon>Eukaryota</taxon>
        <taxon>Viridiplantae</taxon>
        <taxon>Streptophyta</taxon>
        <taxon>Embryophyta</taxon>
        <taxon>Tracheophyta</taxon>
        <taxon>Spermatophyta</taxon>
        <taxon>Magnoliopsida</taxon>
        <taxon>eudicotyledons</taxon>
        <taxon>Gunneridae</taxon>
        <taxon>Pentapetalae</taxon>
        <taxon>asterids</taxon>
        <taxon>lamiids</taxon>
        <taxon>Gentianales</taxon>
        <taxon>Rubiaceae</taxon>
        <taxon>Cinchonoideae</taxon>
        <taxon>Cinchoneae</taxon>
        <taxon>Cinchona</taxon>
    </lineage>
</organism>
<dbReference type="SMART" id="SM01128">
    <property type="entry name" value="DDRGK"/>
    <property type="match status" value="1"/>
</dbReference>
<dbReference type="InterPro" id="IPR019153">
    <property type="entry name" value="DDRGK_dom-contain"/>
</dbReference>
<evidence type="ECO:0000256" key="10">
    <source>
        <dbReference type="SAM" id="Coils"/>
    </source>
</evidence>
<comment type="caution">
    <text evidence="12">The sequence shown here is derived from an EMBL/GenBank/DDBJ whole genome shotgun (WGS) entry which is preliminary data.</text>
</comment>
<evidence type="ECO:0000256" key="8">
    <source>
        <dbReference type="ARBA" id="ARBA00023136"/>
    </source>
</evidence>
<keyword evidence="10" id="KW-0175">Coiled coil</keyword>
<dbReference type="PANTHER" id="PTHR48176">
    <property type="entry name" value="DDRGK DOMAIN-CONTAINING PROTEIN 1"/>
    <property type="match status" value="1"/>
</dbReference>
<keyword evidence="13" id="KW-1185">Reference proteome</keyword>
<keyword evidence="4" id="KW-0812">Transmembrane</keyword>
<feature type="coiled-coil region" evidence="10">
    <location>
        <begin position="118"/>
        <end position="146"/>
    </location>
</feature>
<evidence type="ECO:0000256" key="4">
    <source>
        <dbReference type="ARBA" id="ARBA00022692"/>
    </source>
</evidence>
<dbReference type="InterPro" id="IPR036390">
    <property type="entry name" value="WH_DNA-bd_sf"/>
</dbReference>
<dbReference type="InterPro" id="IPR050899">
    <property type="entry name" value="DDRGK_domain-containing"/>
</dbReference>
<evidence type="ECO:0000256" key="11">
    <source>
        <dbReference type="SAM" id="MobiDB-lite"/>
    </source>
</evidence>
<evidence type="ECO:0000256" key="3">
    <source>
        <dbReference type="ARBA" id="ARBA00018218"/>
    </source>
</evidence>
<evidence type="ECO:0000256" key="7">
    <source>
        <dbReference type="ARBA" id="ARBA00022989"/>
    </source>
</evidence>
<evidence type="ECO:0000256" key="2">
    <source>
        <dbReference type="ARBA" id="ARBA00009829"/>
    </source>
</evidence>
<dbReference type="Gene3D" id="1.10.10.10">
    <property type="entry name" value="Winged helix-like DNA-binding domain superfamily/Winged helix DNA-binding domain"/>
    <property type="match status" value="1"/>
</dbReference>
<keyword evidence="5" id="KW-0833">Ubl conjugation pathway</keyword>
<dbReference type="FunFam" id="1.10.10.10:FF:000143">
    <property type="entry name" value="DDRGK domain-containing protein 1"/>
    <property type="match status" value="1"/>
</dbReference>
<proteinExistence type="inferred from homology"/>
<dbReference type="Proteomes" id="UP001630127">
    <property type="component" value="Unassembled WGS sequence"/>
</dbReference>
<dbReference type="Pfam" id="PF09756">
    <property type="entry name" value="DDRGK"/>
    <property type="match status" value="1"/>
</dbReference>
<comment type="similarity">
    <text evidence="2">Belongs to the DDRGK1 family.</text>
</comment>
<feature type="region of interest" description="Disordered" evidence="11">
    <location>
        <begin position="49"/>
        <end position="83"/>
    </location>
</feature>
<dbReference type="PANTHER" id="PTHR48176:SF1">
    <property type="entry name" value="DDRGK DOMAIN-CONTAINING PROTEIN 1"/>
    <property type="match status" value="1"/>
</dbReference>
<gene>
    <name evidence="12" type="ORF">ACH5RR_036036</name>
</gene>
<comment type="subcellular location">
    <subcellularLocation>
        <location evidence="1">Endoplasmic reticulum membrane</location>
        <topology evidence="1">Single-pass membrane protein</topology>
    </subcellularLocation>
</comment>
<evidence type="ECO:0000256" key="1">
    <source>
        <dbReference type="ARBA" id="ARBA00004389"/>
    </source>
</evidence>
<evidence type="ECO:0000313" key="13">
    <source>
        <dbReference type="Proteomes" id="UP001630127"/>
    </source>
</evidence>
<keyword evidence="7" id="KW-1133">Transmembrane helix</keyword>
<keyword evidence="8" id="KW-0472">Membrane</keyword>
<reference evidence="12 13" key="1">
    <citation type="submission" date="2024-11" db="EMBL/GenBank/DDBJ databases">
        <title>A near-complete genome assembly of Cinchona calisaya.</title>
        <authorList>
            <person name="Lian D.C."/>
            <person name="Zhao X.W."/>
            <person name="Wei L."/>
        </authorList>
    </citation>
    <scope>NUCLEOTIDE SEQUENCE [LARGE SCALE GENOMIC DNA]</scope>
    <source>
        <tissue evidence="12">Nenye</tissue>
    </source>
</reference>
<dbReference type="EMBL" id="JBJUIK010000015">
    <property type="protein sequence ID" value="KAL3501587.1"/>
    <property type="molecule type" value="Genomic_DNA"/>
</dbReference>
<comment type="function">
    <text evidence="9">Substrate adapter for ufmylation, the covalent attachment of the ubiquitin-like modifier UFM1 to substrate proteins.</text>
</comment>
<evidence type="ECO:0000256" key="6">
    <source>
        <dbReference type="ARBA" id="ARBA00022824"/>
    </source>
</evidence>
<accession>A0ABD2Y6S7</accession>